<sequence length="187" mass="20359">MELTGEWHTAAGLGTTTAGADEVAGSTDLSLAVLVRQWVTLSEAVESRARAHGAPAARPVWMPTAIDHDDPEEHDVVRAHRRTQQQLDAWLEALIHQDVASSGSTHPLVARLRTSSLQVAAYGSSVIPEDVKVLCHEFVDLPRTLHPVNAKHRAERGDRGRPMLSAATLAMLARTAWPPGRPRTVQR</sequence>
<dbReference type="KEGG" id="npi:G7071_06600"/>
<accession>A0A6G7YEB7</accession>
<keyword evidence="2" id="KW-1185">Reference proteome</keyword>
<reference evidence="1 2" key="1">
    <citation type="submission" date="2020-03" db="EMBL/GenBank/DDBJ databases">
        <title>Nocardioides sp. nov., isolated from fish.</title>
        <authorList>
            <person name="Hyun D.-W."/>
            <person name="Bae J.-W."/>
        </authorList>
    </citation>
    <scope>NUCLEOTIDE SEQUENCE [LARGE SCALE GENOMIC DNA]</scope>
    <source>
        <strain evidence="1 2">HDW12A</strain>
    </source>
</reference>
<organism evidence="1 2">
    <name type="scientific">Nocardioides piscis</name>
    <dbReference type="NCBI Taxonomy" id="2714938"/>
    <lineage>
        <taxon>Bacteria</taxon>
        <taxon>Bacillati</taxon>
        <taxon>Actinomycetota</taxon>
        <taxon>Actinomycetes</taxon>
        <taxon>Propionibacteriales</taxon>
        <taxon>Nocardioidaceae</taxon>
        <taxon>Nocardioides</taxon>
    </lineage>
</organism>
<protein>
    <submittedName>
        <fullName evidence="1">Uncharacterized protein</fullName>
    </submittedName>
</protein>
<dbReference type="AlphaFoldDB" id="A0A6G7YEB7"/>
<evidence type="ECO:0000313" key="1">
    <source>
        <dbReference type="EMBL" id="QIK75145.1"/>
    </source>
</evidence>
<evidence type="ECO:0000313" key="2">
    <source>
        <dbReference type="Proteomes" id="UP000502035"/>
    </source>
</evidence>
<name>A0A6G7YEB7_9ACTN</name>
<dbReference type="EMBL" id="CP049866">
    <property type="protein sequence ID" value="QIK75145.1"/>
    <property type="molecule type" value="Genomic_DNA"/>
</dbReference>
<gene>
    <name evidence="1" type="ORF">G7071_06600</name>
</gene>
<dbReference type="Proteomes" id="UP000502035">
    <property type="component" value="Chromosome"/>
</dbReference>
<dbReference type="RefSeq" id="WP_166316444.1">
    <property type="nucleotide sequence ID" value="NZ_CP049866.1"/>
</dbReference>
<proteinExistence type="predicted"/>